<reference evidence="1" key="1">
    <citation type="submission" date="2023-03" db="EMBL/GenBank/DDBJ databases">
        <title>Multiphase analysis and comparison of six strains from genera Psychromarinibacter, Lutimaribacter, and Maritimibacter, including a novel species: Psychromarinibacter sediminicola sp. nov.</title>
        <authorList>
            <person name="Wang Y.-H."/>
            <person name="Ye M.-Q."/>
            <person name="Du Z.-J."/>
        </authorList>
    </citation>
    <scope>NUCLEOTIDE SEQUENCE</scope>
    <source>
        <strain evidence="1">C21-152</strain>
    </source>
</reference>
<keyword evidence="2" id="KW-1185">Reference proteome</keyword>
<evidence type="ECO:0000313" key="1">
    <source>
        <dbReference type="EMBL" id="MDF0600663.1"/>
    </source>
</evidence>
<sequence>MSPRMPDAVAAAFAAFPDTAHARLDRARALIFALAEETGTGPLTETLKWGEPAYLTERTKSGTTIRLGLVSGAPAVLFNCQTTLVDSFRTDLPDVFQYSGNRALLLPYDPDEQALSLCLSRALTYHRGKRRI</sequence>
<comment type="caution">
    <text evidence="1">The sequence shown here is derived from an EMBL/GenBank/DDBJ whole genome shotgun (WGS) entry which is preliminary data.</text>
</comment>
<dbReference type="Proteomes" id="UP001220964">
    <property type="component" value="Unassembled WGS sequence"/>
</dbReference>
<name>A0AAE3NML2_9RHOB</name>
<proteinExistence type="predicted"/>
<protein>
    <submittedName>
        <fullName evidence="1">DUF1801 domain-containing protein</fullName>
    </submittedName>
</protein>
<gene>
    <name evidence="1" type="ORF">P1J78_07975</name>
</gene>
<accession>A0AAE3NML2</accession>
<dbReference type="RefSeq" id="WP_275566807.1">
    <property type="nucleotide sequence ID" value="NZ_JARGYC010000016.1"/>
</dbReference>
<organism evidence="1 2">
    <name type="scientific">Psychromarinibacter sediminicola</name>
    <dbReference type="NCBI Taxonomy" id="3033385"/>
    <lineage>
        <taxon>Bacteria</taxon>
        <taxon>Pseudomonadati</taxon>
        <taxon>Pseudomonadota</taxon>
        <taxon>Alphaproteobacteria</taxon>
        <taxon>Rhodobacterales</taxon>
        <taxon>Paracoccaceae</taxon>
        <taxon>Psychromarinibacter</taxon>
    </lineage>
</organism>
<dbReference type="AlphaFoldDB" id="A0AAE3NML2"/>
<dbReference type="SUPFAM" id="SSF159888">
    <property type="entry name" value="YdhG-like"/>
    <property type="match status" value="1"/>
</dbReference>
<dbReference type="EMBL" id="JARGYC010000016">
    <property type="protein sequence ID" value="MDF0600663.1"/>
    <property type="molecule type" value="Genomic_DNA"/>
</dbReference>
<evidence type="ECO:0000313" key="2">
    <source>
        <dbReference type="Proteomes" id="UP001220964"/>
    </source>
</evidence>